<dbReference type="AlphaFoldDB" id="A0A7J7KT27"/>
<reference evidence="2" key="1">
    <citation type="submission" date="2020-06" db="EMBL/GenBank/DDBJ databases">
        <title>Draft genome of Bugula neritina, a colonial animal packing powerful symbionts and potential medicines.</title>
        <authorList>
            <person name="Rayko M."/>
        </authorList>
    </citation>
    <scope>NUCLEOTIDE SEQUENCE [LARGE SCALE GENOMIC DNA]</scope>
    <source>
        <strain evidence="2">Kwan_BN1</strain>
    </source>
</reference>
<proteinExistence type="predicted"/>
<evidence type="ECO:0000313" key="3">
    <source>
        <dbReference type="Proteomes" id="UP000593567"/>
    </source>
</evidence>
<sequence>MGQTTSNIVKKVNQWATGDNSQSEGATSSQCIARATFNPFVYKRKSQLYIDGDGDIAHEFYEQEKVMYKSKNGKKKRSRIIMKKVPNTQLTPLTASSSDTVCEHAVIILSSALDQY</sequence>
<dbReference type="OrthoDB" id="9025707at2759"/>
<evidence type="ECO:0000256" key="1">
    <source>
        <dbReference type="SAM" id="MobiDB-lite"/>
    </source>
</evidence>
<dbReference type="GO" id="GO:0051881">
    <property type="term" value="P:regulation of mitochondrial membrane potential"/>
    <property type="evidence" value="ECO:0007669"/>
    <property type="project" value="TreeGrafter"/>
</dbReference>
<keyword evidence="3" id="KW-1185">Reference proteome</keyword>
<dbReference type="Proteomes" id="UP000593567">
    <property type="component" value="Unassembled WGS sequence"/>
</dbReference>
<gene>
    <name evidence="2" type="ORF">EB796_000415</name>
</gene>
<dbReference type="PANTHER" id="PTHR15453:SF8">
    <property type="entry name" value="TUMOR SUPPRESSOR CANDIDATE 2"/>
    <property type="match status" value="1"/>
</dbReference>
<protein>
    <submittedName>
        <fullName evidence="2">Uncharacterized protein</fullName>
    </submittedName>
</protein>
<dbReference type="Pfam" id="PF15000">
    <property type="entry name" value="TUSC2"/>
    <property type="match status" value="1"/>
</dbReference>
<dbReference type="GO" id="GO:0005739">
    <property type="term" value="C:mitochondrion"/>
    <property type="evidence" value="ECO:0007669"/>
    <property type="project" value="TreeGrafter"/>
</dbReference>
<dbReference type="InterPro" id="IPR029393">
    <property type="entry name" value="FUS1"/>
</dbReference>
<dbReference type="EMBL" id="VXIV02000063">
    <property type="protein sequence ID" value="KAF6041253.1"/>
    <property type="molecule type" value="Genomic_DNA"/>
</dbReference>
<dbReference type="PANTHER" id="PTHR15453">
    <property type="entry name" value="TUMOR SUPPRESSOR CANDIDATE 2"/>
    <property type="match status" value="1"/>
</dbReference>
<organism evidence="2 3">
    <name type="scientific">Bugula neritina</name>
    <name type="common">Brown bryozoan</name>
    <name type="synonym">Sertularia neritina</name>
    <dbReference type="NCBI Taxonomy" id="10212"/>
    <lineage>
        <taxon>Eukaryota</taxon>
        <taxon>Metazoa</taxon>
        <taxon>Spiralia</taxon>
        <taxon>Lophotrochozoa</taxon>
        <taxon>Bryozoa</taxon>
        <taxon>Gymnolaemata</taxon>
        <taxon>Cheilostomatida</taxon>
        <taxon>Flustrina</taxon>
        <taxon>Buguloidea</taxon>
        <taxon>Bugulidae</taxon>
        <taxon>Bugula</taxon>
    </lineage>
</organism>
<comment type="caution">
    <text evidence="2">The sequence shown here is derived from an EMBL/GenBank/DDBJ whole genome shotgun (WGS) entry which is preliminary data.</text>
</comment>
<accession>A0A7J7KT27</accession>
<name>A0A7J7KT27_BUGNE</name>
<evidence type="ECO:0000313" key="2">
    <source>
        <dbReference type="EMBL" id="KAF6041253.1"/>
    </source>
</evidence>
<feature type="region of interest" description="Disordered" evidence="1">
    <location>
        <begin position="1"/>
        <end position="28"/>
    </location>
</feature>